<dbReference type="GO" id="GO:0047196">
    <property type="term" value="F:long-chain-alcohol O-fatty-acyltransferase activity"/>
    <property type="evidence" value="ECO:0007669"/>
    <property type="project" value="UniProtKB-EC"/>
</dbReference>
<accession>A0AAN9BRK9</accession>
<dbReference type="AlphaFoldDB" id="A0AAN9BRK9"/>
<comment type="pathway">
    <text evidence="1">Glycerolipid metabolism; triacylglycerol biosynthesis.</text>
</comment>
<name>A0AAN9BRK9_9CAEN</name>
<sequence length="587" mass="66035">MRDRYFTLNNHVFNMPGYIESLEDLQDHIAKMASEPMPLNRPLWEVQVLHNFREPRDTVLLVRLHLAVADGASMVRLLQNALVDTQKLSSPKSGFGVEAANMSPLKAFFLGPVTFCRRYLCMKNDFNLLHGPHVRPSGEMAVAWSEPFSLSAAIRVKQVARCTLSELLVSVVAGNLRTYMQICGIRNPYNIHCALPVDFRSEYSPSTGSSGAATASTEIGNHYCMTVLPLATNIEGSIPRLWETKQRLERFKASPEAAVVSGAQWFTSCVLPVALFQRLWQRIYSRCTMVVANLAGPEASLKLDSREIKCMMYWMPPLHHVAITVSFLTYADQIRMAVICDRSVLPNPELLTRDFIHKLETVSKLLAHRRIPGEQLNHRMESMNLLSSYTLDDLTSEQIQLQMALVQQELHDMKFQLDSGSSHRITANDTQLCQRIEQLKERFRELLMHLRKRRALEADNAVILSEEDELFDSDSDKPGRPFRRRTLSISSKMSTTSVSSQLRPLSTASTSNLPSPSHTFSSPWPESGSSDIDRLLSNTGSSNGGTSGPGSKKHGYSYKHKLSTMDEFEADESLIVTTETVPLNPYR</sequence>
<comment type="pathway">
    <text evidence="2">Lipid metabolism.</text>
</comment>
<dbReference type="GO" id="GO:0005886">
    <property type="term" value="C:plasma membrane"/>
    <property type="evidence" value="ECO:0007669"/>
    <property type="project" value="TreeGrafter"/>
</dbReference>
<dbReference type="SUPFAM" id="SSF52777">
    <property type="entry name" value="CoA-dependent acyltransferases"/>
    <property type="match status" value="1"/>
</dbReference>
<evidence type="ECO:0000256" key="7">
    <source>
        <dbReference type="ARBA" id="ARBA00048109"/>
    </source>
</evidence>
<evidence type="ECO:0000256" key="5">
    <source>
        <dbReference type="ARBA" id="ARBA00024360"/>
    </source>
</evidence>
<evidence type="ECO:0000256" key="8">
    <source>
        <dbReference type="SAM" id="MobiDB-lite"/>
    </source>
</evidence>
<evidence type="ECO:0008006" key="13">
    <source>
        <dbReference type="Google" id="ProtNLM"/>
    </source>
</evidence>
<dbReference type="EMBL" id="JBAMIC010000004">
    <property type="protein sequence ID" value="KAK7108430.1"/>
    <property type="molecule type" value="Genomic_DNA"/>
</dbReference>
<evidence type="ECO:0000259" key="10">
    <source>
        <dbReference type="Pfam" id="PF06974"/>
    </source>
</evidence>
<comment type="caution">
    <text evidence="11">The sequence shown here is derived from an EMBL/GenBank/DDBJ whole genome shotgun (WGS) entry which is preliminary data.</text>
</comment>
<feature type="domain" description="O-acyltransferase WSD1 C-terminal" evidence="10">
    <location>
        <begin position="220"/>
        <end position="361"/>
    </location>
</feature>
<reference evidence="11 12" key="1">
    <citation type="submission" date="2024-02" db="EMBL/GenBank/DDBJ databases">
        <title>Chromosome-scale genome assembly of the rough periwinkle Littorina saxatilis.</title>
        <authorList>
            <person name="De Jode A."/>
            <person name="Faria R."/>
            <person name="Formenti G."/>
            <person name="Sims Y."/>
            <person name="Smith T.P."/>
            <person name="Tracey A."/>
            <person name="Wood J.M.D."/>
            <person name="Zagrodzka Z.B."/>
            <person name="Johannesson K."/>
            <person name="Butlin R.K."/>
            <person name="Leder E.H."/>
        </authorList>
    </citation>
    <scope>NUCLEOTIDE SEQUENCE [LARGE SCALE GENOMIC DNA]</scope>
    <source>
        <strain evidence="11">Snail1</strain>
        <tissue evidence="11">Muscle</tissue>
    </source>
</reference>
<dbReference type="InterPro" id="IPR045034">
    <property type="entry name" value="O-acyltransferase_WSD1-like"/>
</dbReference>
<evidence type="ECO:0000256" key="1">
    <source>
        <dbReference type="ARBA" id="ARBA00004771"/>
    </source>
</evidence>
<dbReference type="PANTHER" id="PTHR31650:SF1">
    <property type="entry name" value="WAX ESTER SYNTHASE_DIACYLGLYCEROL ACYLTRANSFERASE 4-RELATED"/>
    <property type="match status" value="1"/>
</dbReference>
<evidence type="ECO:0000256" key="6">
    <source>
        <dbReference type="ARBA" id="ARBA00047604"/>
    </source>
</evidence>
<comment type="catalytic activity">
    <reaction evidence="6">
        <text>a long chain fatty alcohol + a fatty acyl-CoA = a long-chain alcohol wax ester + CoA</text>
        <dbReference type="Rhea" id="RHEA:38443"/>
        <dbReference type="ChEBI" id="CHEBI:17135"/>
        <dbReference type="ChEBI" id="CHEBI:57287"/>
        <dbReference type="ChEBI" id="CHEBI:77636"/>
        <dbReference type="ChEBI" id="CHEBI:235323"/>
        <dbReference type="EC" id="2.3.1.75"/>
    </reaction>
</comment>
<proteinExistence type="inferred from homology"/>
<dbReference type="Pfam" id="PF03007">
    <property type="entry name" value="WS_DGAT_cat"/>
    <property type="match status" value="1"/>
</dbReference>
<keyword evidence="4" id="KW-0012">Acyltransferase</keyword>
<dbReference type="InterPro" id="IPR004255">
    <property type="entry name" value="O-acyltransferase_WSD1_N"/>
</dbReference>
<gene>
    <name evidence="11" type="ORF">V1264_016172</name>
</gene>
<dbReference type="InterPro" id="IPR009721">
    <property type="entry name" value="O-acyltransferase_WSD1_C"/>
</dbReference>
<feature type="region of interest" description="Disordered" evidence="8">
    <location>
        <begin position="493"/>
        <end position="558"/>
    </location>
</feature>
<comment type="similarity">
    <text evidence="5">In the N-terminal section; belongs to the long-chain O-acyltransferase family.</text>
</comment>
<dbReference type="Proteomes" id="UP001374579">
    <property type="component" value="Unassembled WGS sequence"/>
</dbReference>
<dbReference type="GO" id="GO:0004144">
    <property type="term" value="F:diacylglycerol O-acyltransferase activity"/>
    <property type="evidence" value="ECO:0007669"/>
    <property type="project" value="UniProtKB-EC"/>
</dbReference>
<evidence type="ECO:0000259" key="9">
    <source>
        <dbReference type="Pfam" id="PF03007"/>
    </source>
</evidence>
<evidence type="ECO:0000313" key="12">
    <source>
        <dbReference type="Proteomes" id="UP001374579"/>
    </source>
</evidence>
<evidence type="ECO:0000313" key="11">
    <source>
        <dbReference type="EMBL" id="KAK7108430.1"/>
    </source>
</evidence>
<comment type="catalytic activity">
    <reaction evidence="7">
        <text>an acyl-CoA + a 1,2-diacyl-sn-glycerol = a triacyl-sn-glycerol + CoA</text>
        <dbReference type="Rhea" id="RHEA:10868"/>
        <dbReference type="ChEBI" id="CHEBI:17815"/>
        <dbReference type="ChEBI" id="CHEBI:57287"/>
        <dbReference type="ChEBI" id="CHEBI:58342"/>
        <dbReference type="ChEBI" id="CHEBI:64615"/>
        <dbReference type="EC" id="2.3.1.20"/>
    </reaction>
</comment>
<feature type="domain" description="O-acyltransferase WSD1-like N-terminal" evidence="9">
    <location>
        <begin position="6"/>
        <end position="87"/>
    </location>
</feature>
<keyword evidence="12" id="KW-1185">Reference proteome</keyword>
<protein>
    <recommendedName>
        <fullName evidence="13">Diacylglycerol O-acyltransferase</fullName>
    </recommendedName>
</protein>
<keyword evidence="3" id="KW-0808">Transferase</keyword>
<feature type="compositionally biased region" description="Polar residues" evidence="8">
    <location>
        <begin position="501"/>
        <end position="530"/>
    </location>
</feature>
<evidence type="ECO:0000256" key="3">
    <source>
        <dbReference type="ARBA" id="ARBA00022679"/>
    </source>
</evidence>
<organism evidence="11 12">
    <name type="scientific">Littorina saxatilis</name>
    <dbReference type="NCBI Taxonomy" id="31220"/>
    <lineage>
        <taxon>Eukaryota</taxon>
        <taxon>Metazoa</taxon>
        <taxon>Spiralia</taxon>
        <taxon>Lophotrochozoa</taxon>
        <taxon>Mollusca</taxon>
        <taxon>Gastropoda</taxon>
        <taxon>Caenogastropoda</taxon>
        <taxon>Littorinimorpha</taxon>
        <taxon>Littorinoidea</taxon>
        <taxon>Littorinidae</taxon>
        <taxon>Littorina</taxon>
    </lineage>
</organism>
<evidence type="ECO:0000256" key="2">
    <source>
        <dbReference type="ARBA" id="ARBA00005189"/>
    </source>
</evidence>
<dbReference type="PANTHER" id="PTHR31650">
    <property type="entry name" value="O-ACYLTRANSFERASE (WSD1-LIKE) FAMILY PROTEIN"/>
    <property type="match status" value="1"/>
</dbReference>
<dbReference type="Pfam" id="PF06974">
    <property type="entry name" value="WS_DGAT_C"/>
    <property type="match status" value="1"/>
</dbReference>
<dbReference type="GO" id="GO:0019432">
    <property type="term" value="P:triglyceride biosynthetic process"/>
    <property type="evidence" value="ECO:0007669"/>
    <property type="project" value="TreeGrafter"/>
</dbReference>
<evidence type="ECO:0000256" key="4">
    <source>
        <dbReference type="ARBA" id="ARBA00023315"/>
    </source>
</evidence>